<evidence type="ECO:0000313" key="8">
    <source>
        <dbReference type="Proteomes" id="UP000185779"/>
    </source>
</evidence>
<dbReference type="Pfam" id="PF00398">
    <property type="entry name" value="RrnaAD"/>
    <property type="match status" value="1"/>
</dbReference>
<dbReference type="STRING" id="1839936.SBU_001209"/>
<dbReference type="InterPro" id="IPR029063">
    <property type="entry name" value="SAM-dependent_MTases_sf"/>
</dbReference>
<dbReference type="CDD" id="cd02440">
    <property type="entry name" value="AdoMet_MTases"/>
    <property type="match status" value="1"/>
</dbReference>
<dbReference type="InterPro" id="IPR050714">
    <property type="entry name" value="Cobalamin_biosynth_MTase"/>
</dbReference>
<keyword evidence="3" id="KW-0489">Methyltransferase</keyword>
<evidence type="ECO:0000313" key="7">
    <source>
        <dbReference type="EMBL" id="OFV65800.1"/>
    </source>
</evidence>
<organism evidence="7 8">
    <name type="scientific">Candidatus Syntropharchaeum butanivorans</name>
    <dbReference type="NCBI Taxonomy" id="1839936"/>
    <lineage>
        <taxon>Archaea</taxon>
        <taxon>Methanobacteriati</taxon>
        <taxon>Methanobacteriota</taxon>
        <taxon>Stenosarchaea group</taxon>
        <taxon>Methanomicrobia</taxon>
        <taxon>Methanosarcinales</taxon>
        <taxon>ANME-2 cluster</taxon>
        <taxon>Candidatus Syntropharchaeum</taxon>
    </lineage>
</organism>
<protein>
    <submittedName>
        <fullName evidence="7">Cobalt-precorrin-6Y C(15)-methyltransferase</fullName>
    </submittedName>
</protein>
<keyword evidence="2" id="KW-0169">Cobalamin biosynthesis</keyword>
<dbReference type="EMBL" id="LYOR01000006">
    <property type="protein sequence ID" value="OFV65800.1"/>
    <property type="molecule type" value="Genomic_DNA"/>
</dbReference>
<evidence type="ECO:0000256" key="3">
    <source>
        <dbReference type="ARBA" id="ARBA00022603"/>
    </source>
</evidence>
<comment type="caution">
    <text evidence="7">The sequence shown here is derived from an EMBL/GenBank/DDBJ whole genome shotgun (WGS) entry which is preliminary data.</text>
</comment>
<dbReference type="GO" id="GO:0009236">
    <property type="term" value="P:cobalamin biosynthetic process"/>
    <property type="evidence" value="ECO:0007669"/>
    <property type="project" value="UniProtKB-KW"/>
</dbReference>
<keyword evidence="5" id="KW-0949">S-adenosyl-L-methionine</keyword>
<dbReference type="AlphaFoldDB" id="A0A1F2P3I7"/>
<dbReference type="GO" id="GO:0008276">
    <property type="term" value="F:protein methyltransferase activity"/>
    <property type="evidence" value="ECO:0007669"/>
    <property type="project" value="InterPro"/>
</dbReference>
<evidence type="ECO:0000256" key="4">
    <source>
        <dbReference type="ARBA" id="ARBA00022679"/>
    </source>
</evidence>
<name>A0A1F2P3I7_9EURY</name>
<dbReference type="PANTHER" id="PTHR43182">
    <property type="entry name" value="COBALT-PRECORRIN-6B C(15)-METHYLTRANSFERASE (DECARBOXYLATING)"/>
    <property type="match status" value="1"/>
</dbReference>
<dbReference type="GO" id="GO:0032259">
    <property type="term" value="P:methylation"/>
    <property type="evidence" value="ECO:0007669"/>
    <property type="project" value="UniProtKB-KW"/>
</dbReference>
<dbReference type="NCBIfam" id="TIGR02469">
    <property type="entry name" value="CbiT"/>
    <property type="match status" value="1"/>
</dbReference>
<dbReference type="InterPro" id="IPR001737">
    <property type="entry name" value="KsgA/Erm"/>
</dbReference>
<evidence type="ECO:0000256" key="1">
    <source>
        <dbReference type="ARBA" id="ARBA00004953"/>
    </source>
</evidence>
<accession>A0A1F2P3I7</accession>
<dbReference type="SUPFAM" id="SSF53335">
    <property type="entry name" value="S-adenosyl-L-methionine-dependent methyltransferases"/>
    <property type="match status" value="1"/>
</dbReference>
<proteinExistence type="predicted"/>
<keyword evidence="6" id="KW-0694">RNA-binding</keyword>
<dbReference type="Proteomes" id="UP000185779">
    <property type="component" value="Unassembled WGS sequence"/>
</dbReference>
<evidence type="ECO:0000256" key="5">
    <source>
        <dbReference type="ARBA" id="ARBA00022691"/>
    </source>
</evidence>
<evidence type="ECO:0000256" key="6">
    <source>
        <dbReference type="ARBA" id="ARBA00022884"/>
    </source>
</evidence>
<dbReference type="Gene3D" id="3.40.50.150">
    <property type="entry name" value="Vaccinia Virus protein VP39"/>
    <property type="match status" value="1"/>
</dbReference>
<dbReference type="PANTHER" id="PTHR43182:SF1">
    <property type="entry name" value="COBALT-PRECORRIN-7 C(5)-METHYLTRANSFERASE"/>
    <property type="match status" value="1"/>
</dbReference>
<keyword evidence="4" id="KW-0808">Transferase</keyword>
<reference evidence="7" key="1">
    <citation type="submission" date="2016-05" db="EMBL/GenBank/DDBJ databases">
        <title>Microbial consortia oxidize butane by reversing methanogenesis.</title>
        <authorList>
            <person name="Laso-Perez R."/>
            <person name="Richter M."/>
            <person name="Wegener G."/>
            <person name="Musat F."/>
        </authorList>
    </citation>
    <scope>NUCLEOTIDE SEQUENCE [LARGE SCALE GENOMIC DNA]</scope>
    <source>
        <strain evidence="7">BOX1</strain>
    </source>
</reference>
<comment type="pathway">
    <text evidence="1">Cofactor biosynthesis; adenosylcobalamin biosynthesis.</text>
</comment>
<evidence type="ECO:0000256" key="2">
    <source>
        <dbReference type="ARBA" id="ARBA00022573"/>
    </source>
</evidence>
<dbReference type="GO" id="GO:0003723">
    <property type="term" value="F:RNA binding"/>
    <property type="evidence" value="ECO:0007669"/>
    <property type="project" value="UniProtKB-KW"/>
</dbReference>
<keyword evidence="8" id="KW-1185">Reference proteome</keyword>
<gene>
    <name evidence="7" type="ORF">SBU_001209</name>
</gene>
<sequence length="170" mass="18372">MKLKGVPTKEEVLAIALSKLALKEDDIVLDIGCGTGNVSVAMSGYVKQVYAIERRREAVDFASENIRGRENIELIEGEAVDLIPTLPSFNKAFVGGTGDLEDVLKLIKGCETIVVNAARIEVASRAIETMRDLKIFKEALIINVSKSYELAGGIAFRSLNPVFMVVGGCL</sequence>
<dbReference type="InterPro" id="IPR014008">
    <property type="entry name" value="Cbl_synth_MTase_CbiT"/>
</dbReference>